<dbReference type="Proteomes" id="UP001055712">
    <property type="component" value="Unassembled WGS sequence"/>
</dbReference>
<gene>
    <name evidence="4" type="ORF">D9Q98_010273</name>
</gene>
<proteinExistence type="inferred from homology"/>
<dbReference type="OrthoDB" id="1684047at2759"/>
<evidence type="ECO:0000256" key="3">
    <source>
        <dbReference type="ARBA" id="ARBA00022946"/>
    </source>
</evidence>
<dbReference type="GO" id="GO:0003676">
    <property type="term" value="F:nucleic acid binding"/>
    <property type="evidence" value="ECO:0007669"/>
    <property type="project" value="InterPro"/>
</dbReference>
<keyword evidence="3" id="KW-0809">Transit peptide</keyword>
<keyword evidence="5" id="KW-1185">Reference proteome</keyword>
<evidence type="ECO:0000256" key="2">
    <source>
        <dbReference type="ARBA" id="ARBA00022472"/>
    </source>
</evidence>
<keyword evidence="2" id="KW-0805">Transcription regulation</keyword>
<dbReference type="Gene3D" id="1.25.70.10">
    <property type="entry name" value="Transcription termination factor 3, mitochondrial"/>
    <property type="match status" value="1"/>
</dbReference>
<keyword evidence="2" id="KW-0806">Transcription termination</keyword>
<keyword evidence="2" id="KW-0804">Transcription</keyword>
<evidence type="ECO:0000313" key="4">
    <source>
        <dbReference type="EMBL" id="KAI3427356.1"/>
    </source>
</evidence>
<dbReference type="InterPro" id="IPR003690">
    <property type="entry name" value="MTERF"/>
</dbReference>
<comment type="caution">
    <text evidence="4">The sequence shown here is derived from an EMBL/GenBank/DDBJ whole genome shotgun (WGS) entry which is preliminary data.</text>
</comment>
<dbReference type="Pfam" id="PF02536">
    <property type="entry name" value="mTERF"/>
    <property type="match status" value="1"/>
</dbReference>
<reference evidence="4" key="1">
    <citation type="journal article" date="2019" name="Plant J.">
        <title>Chlorella vulgaris genome assembly and annotation reveals the molecular basis for metabolic acclimation to high light conditions.</title>
        <authorList>
            <person name="Cecchin M."/>
            <person name="Marcolungo L."/>
            <person name="Rossato M."/>
            <person name="Girolomoni L."/>
            <person name="Cosentino E."/>
            <person name="Cuine S."/>
            <person name="Li-Beisson Y."/>
            <person name="Delledonne M."/>
            <person name="Ballottari M."/>
        </authorList>
    </citation>
    <scope>NUCLEOTIDE SEQUENCE</scope>
    <source>
        <strain evidence="4">211/11P</strain>
    </source>
</reference>
<organism evidence="4 5">
    <name type="scientific">Chlorella vulgaris</name>
    <name type="common">Green alga</name>
    <dbReference type="NCBI Taxonomy" id="3077"/>
    <lineage>
        <taxon>Eukaryota</taxon>
        <taxon>Viridiplantae</taxon>
        <taxon>Chlorophyta</taxon>
        <taxon>core chlorophytes</taxon>
        <taxon>Trebouxiophyceae</taxon>
        <taxon>Chlorellales</taxon>
        <taxon>Chlorellaceae</taxon>
        <taxon>Chlorella clade</taxon>
        <taxon>Chlorella</taxon>
    </lineage>
</organism>
<evidence type="ECO:0000256" key="1">
    <source>
        <dbReference type="ARBA" id="ARBA00007692"/>
    </source>
</evidence>
<dbReference type="EMBL" id="SIDB01000010">
    <property type="protein sequence ID" value="KAI3427356.1"/>
    <property type="molecule type" value="Genomic_DNA"/>
</dbReference>
<reference evidence="4" key="2">
    <citation type="submission" date="2020-11" db="EMBL/GenBank/DDBJ databases">
        <authorList>
            <person name="Cecchin M."/>
            <person name="Marcolungo L."/>
            <person name="Rossato M."/>
            <person name="Girolomoni L."/>
            <person name="Cosentino E."/>
            <person name="Cuine S."/>
            <person name="Li-Beisson Y."/>
            <person name="Delledonne M."/>
            <person name="Ballottari M."/>
        </authorList>
    </citation>
    <scope>NUCLEOTIDE SEQUENCE</scope>
    <source>
        <strain evidence="4">211/11P</strain>
        <tissue evidence="4">Whole cell</tissue>
    </source>
</reference>
<comment type="similarity">
    <text evidence="1">Belongs to the mTERF family.</text>
</comment>
<accession>A0A9D4YV45</accession>
<evidence type="ECO:0000313" key="5">
    <source>
        <dbReference type="Proteomes" id="UP001055712"/>
    </source>
</evidence>
<dbReference type="GO" id="GO:0006353">
    <property type="term" value="P:DNA-templated transcription termination"/>
    <property type="evidence" value="ECO:0007669"/>
    <property type="project" value="UniProtKB-KW"/>
</dbReference>
<dbReference type="InterPro" id="IPR038538">
    <property type="entry name" value="MTERF_sf"/>
</dbReference>
<protein>
    <submittedName>
        <fullName evidence="4">Uncharacterized protein</fullName>
    </submittedName>
</protein>
<name>A0A9D4YV45_CHLVU</name>
<sequence>MSLTEQAAGWNQCLTSSITPAEAAPPLPPTAQQAASLNPVLSVAAGPQPKGPPGVAPHQCANSSSLYFQPKTSLWVLLGLRPQPLRLQQRGACGISWQRSFVAHGSSSSSLESRSATVHSAEPVPVRRHRGKFIASVVPEFDAQQLLRDMQLDGYGSANGLAASMGKLPGIRQQGILQHGLQVAAHLRGLGFGSSELGSLFCRCPELFSWPAEERAGALCSQLMRLGLSAGQAALCFKQQPSAAHNRSFEPAIAVLAPLMAAGSEGRGRPGEQLLGDLLKGQAAAVGLLQSRAKALQHKLDNLLQLGLSKQQVVAAVRSRWTLLARTPEQLARVEAVVQQELGADRQLWVKMLVSQPQTASCSDATIRQRAKALVVEFGKEEACRMVDVAPQLLAINTVVWRRALAVWQQCGVADPRAVASSNPNLLTVDWLHRSRLANLQALQQWLPWEVSAAKVIECYGSYVICAAADKMACRLLYLEQLGLLPLLVSNKLAAKREWRLRQGLSGSKKAAGEPVFYSVRDVAAIPAAKFDSLVDSALSQQQQDNDGLSSSSSSSPSFEAFRKGRLLQLPAWKQLLAQADADVIELERKLPPELRRVAGEAEDGGGCAE</sequence>
<dbReference type="AlphaFoldDB" id="A0A9D4YV45"/>